<dbReference type="Proteomes" id="UP000240042">
    <property type="component" value="Unassembled WGS sequence"/>
</dbReference>
<name>A0A1I1E6E1_BREAD</name>
<dbReference type="PANTHER" id="PTHR46112:SF3">
    <property type="entry name" value="AMINOPEPTIDASE YPDF"/>
    <property type="match status" value="1"/>
</dbReference>
<dbReference type="Gene3D" id="3.90.230.10">
    <property type="entry name" value="Creatinase/methionine aminopeptidase superfamily"/>
    <property type="match status" value="1"/>
</dbReference>
<dbReference type="EMBL" id="FOKY01000007">
    <property type="protein sequence ID" value="SFB82202.1"/>
    <property type="molecule type" value="Genomic_DNA"/>
</dbReference>
<evidence type="ECO:0000256" key="2">
    <source>
        <dbReference type="ARBA" id="ARBA00022723"/>
    </source>
</evidence>
<dbReference type="InterPro" id="IPR001131">
    <property type="entry name" value="Peptidase_M24B_aminopep-P_CS"/>
</dbReference>
<keyword evidence="8" id="KW-0031">Aminopeptidase</keyword>
<accession>A0A1I1E6E1</accession>
<dbReference type="InterPro" id="IPR000587">
    <property type="entry name" value="Creatinase_N"/>
</dbReference>
<keyword evidence="4" id="KW-0482">Metalloprotease</keyword>
<dbReference type="Pfam" id="PF00557">
    <property type="entry name" value="Peptidase_M24"/>
    <property type="match status" value="1"/>
</dbReference>
<evidence type="ECO:0000256" key="1">
    <source>
        <dbReference type="ARBA" id="ARBA00022670"/>
    </source>
</evidence>
<dbReference type="GO" id="GO:0006508">
    <property type="term" value="P:proteolysis"/>
    <property type="evidence" value="ECO:0007669"/>
    <property type="project" value="UniProtKB-KW"/>
</dbReference>
<dbReference type="AlphaFoldDB" id="A0A1I1E6E1"/>
<comment type="similarity">
    <text evidence="5">Belongs to the peptidase M24B family.</text>
</comment>
<evidence type="ECO:0000259" key="6">
    <source>
        <dbReference type="Pfam" id="PF00557"/>
    </source>
</evidence>
<feature type="domain" description="Creatinase N-terminal" evidence="7">
    <location>
        <begin position="26"/>
        <end position="140"/>
    </location>
</feature>
<dbReference type="RefSeq" id="WP_092319150.1">
    <property type="nucleotide sequence ID" value="NZ_FOKY01000007.1"/>
</dbReference>
<keyword evidence="9" id="KW-1185">Reference proteome</keyword>
<dbReference type="GO" id="GO:0004177">
    <property type="term" value="F:aminopeptidase activity"/>
    <property type="evidence" value="ECO:0007669"/>
    <property type="project" value="UniProtKB-KW"/>
</dbReference>
<evidence type="ECO:0000313" key="9">
    <source>
        <dbReference type="Proteomes" id="UP000240042"/>
    </source>
</evidence>
<dbReference type="SUPFAM" id="SSF53092">
    <property type="entry name" value="Creatinase/prolidase N-terminal domain"/>
    <property type="match status" value="1"/>
</dbReference>
<dbReference type="InterPro" id="IPR029149">
    <property type="entry name" value="Creatin/AminoP/Spt16_N"/>
</dbReference>
<dbReference type="GO" id="GO:0008237">
    <property type="term" value="F:metallopeptidase activity"/>
    <property type="evidence" value="ECO:0007669"/>
    <property type="project" value="UniProtKB-KW"/>
</dbReference>
<dbReference type="SUPFAM" id="SSF55920">
    <property type="entry name" value="Creatinase/aminopeptidase"/>
    <property type="match status" value="1"/>
</dbReference>
<evidence type="ECO:0000256" key="4">
    <source>
        <dbReference type="ARBA" id="ARBA00023049"/>
    </source>
</evidence>
<protein>
    <submittedName>
        <fullName evidence="8">Xaa-Pro aminopeptidase</fullName>
    </submittedName>
</protein>
<evidence type="ECO:0000256" key="3">
    <source>
        <dbReference type="ARBA" id="ARBA00022801"/>
    </source>
</evidence>
<dbReference type="Pfam" id="PF01321">
    <property type="entry name" value="Creatinase_N"/>
    <property type="match status" value="1"/>
</dbReference>
<feature type="domain" description="Peptidase M24" evidence="6">
    <location>
        <begin position="148"/>
        <end position="348"/>
    </location>
</feature>
<evidence type="ECO:0000313" key="8">
    <source>
        <dbReference type="EMBL" id="SFB82202.1"/>
    </source>
</evidence>
<gene>
    <name evidence="8" type="ORF">SAMN02745150_00950</name>
</gene>
<sequence length="363" mass="40861">MPKGMIKNPIFEKRLIKVTQLLSADEALLTVHAPDIFYLTGCTGSNNHLLIFPDKVYLFTDGRYLLQVEEQCQVTIILEEIGVNNPFGAALKSILKGTSLKKLKFSTDSMSYLMGKSMIEALPPYTQVMQDVTIAQTRMIKDELEIETIRQNTCITQMAFLYIQSLLKPGITELELAAELEYYCRKQGASAVAFDIIIASGKRAALPHGAASSKKIEEGDLIQFDFGIVKDHYCSDFSRVVRVGEVDSKLLQARQIIEDTIKKVQQDSRCGMTGSEIDKIARDYLHQHGYDEYFVHGLGHSLGLEVHENPRLNQTWNYPITENMVLTVEPGVYFPGLGGVRLEDIMVMRSTGFEYITECGYDF</sequence>
<dbReference type="InterPro" id="IPR036005">
    <property type="entry name" value="Creatinase/aminopeptidase-like"/>
</dbReference>
<keyword evidence="2 5" id="KW-0479">Metal-binding</keyword>
<keyword evidence="3" id="KW-0378">Hydrolase</keyword>
<dbReference type="InterPro" id="IPR000994">
    <property type="entry name" value="Pept_M24"/>
</dbReference>
<dbReference type="PROSITE" id="PS00491">
    <property type="entry name" value="PROLINE_PEPTIDASE"/>
    <property type="match status" value="1"/>
</dbReference>
<keyword evidence="1" id="KW-0645">Protease</keyword>
<reference evidence="9" key="1">
    <citation type="submission" date="2016-10" db="EMBL/GenBank/DDBJ databases">
        <authorList>
            <person name="Varghese N."/>
            <person name="Submissions S."/>
        </authorList>
    </citation>
    <scope>NUCLEOTIDE SEQUENCE [LARGE SCALE GENOMIC DNA]</scope>
    <source>
        <strain evidence="9">ATCC 43811</strain>
    </source>
</reference>
<dbReference type="Gene3D" id="3.40.350.10">
    <property type="entry name" value="Creatinase/prolidase N-terminal domain"/>
    <property type="match status" value="1"/>
</dbReference>
<proteinExistence type="inferred from homology"/>
<dbReference type="PANTHER" id="PTHR46112">
    <property type="entry name" value="AMINOPEPTIDASE"/>
    <property type="match status" value="1"/>
</dbReference>
<organism evidence="8 9">
    <name type="scientific">Brevinema andersonii</name>
    <dbReference type="NCBI Taxonomy" id="34097"/>
    <lineage>
        <taxon>Bacteria</taxon>
        <taxon>Pseudomonadati</taxon>
        <taxon>Spirochaetota</taxon>
        <taxon>Spirochaetia</taxon>
        <taxon>Brevinematales</taxon>
        <taxon>Brevinemataceae</taxon>
        <taxon>Brevinema</taxon>
    </lineage>
</organism>
<dbReference type="GO" id="GO:0046872">
    <property type="term" value="F:metal ion binding"/>
    <property type="evidence" value="ECO:0007669"/>
    <property type="project" value="UniProtKB-KW"/>
</dbReference>
<evidence type="ECO:0000259" key="7">
    <source>
        <dbReference type="Pfam" id="PF01321"/>
    </source>
</evidence>
<dbReference type="InterPro" id="IPR050659">
    <property type="entry name" value="Peptidase_M24B"/>
</dbReference>
<evidence type="ECO:0000256" key="5">
    <source>
        <dbReference type="RuleBase" id="RU000590"/>
    </source>
</evidence>
<dbReference type="OrthoDB" id="9806388at2"/>
<dbReference type="STRING" id="34097.SAMN02745150_00950"/>